<organism evidence="1 2">
    <name type="scientific">Bradyrhizobium erythrophlei</name>
    <dbReference type="NCBI Taxonomy" id="1437360"/>
    <lineage>
        <taxon>Bacteria</taxon>
        <taxon>Pseudomonadati</taxon>
        <taxon>Pseudomonadota</taxon>
        <taxon>Alphaproteobacteria</taxon>
        <taxon>Hyphomicrobiales</taxon>
        <taxon>Nitrobacteraceae</taxon>
        <taxon>Bradyrhizobium</taxon>
    </lineage>
</organism>
<protein>
    <recommendedName>
        <fullName evidence="3">Motility protein</fullName>
    </recommendedName>
</protein>
<gene>
    <name evidence="1" type="ORF">SAMN05444170_6185</name>
</gene>
<dbReference type="AlphaFoldDB" id="A0A1M7UQD8"/>
<proteinExistence type="predicted"/>
<accession>A0A1M7UQD8</accession>
<sequence length="62" mass="6301">MTAISSSTSQTATTLAQALAKLAADEAAKAAAKIIAADQATVTQFENSQKPSSQNTAFDISI</sequence>
<dbReference type="EMBL" id="LT670849">
    <property type="protein sequence ID" value="SHN85169.1"/>
    <property type="molecule type" value="Genomic_DNA"/>
</dbReference>
<name>A0A1M7UQD8_9BRAD</name>
<dbReference type="Proteomes" id="UP000184096">
    <property type="component" value="Chromosome I"/>
</dbReference>
<evidence type="ECO:0008006" key="3">
    <source>
        <dbReference type="Google" id="ProtNLM"/>
    </source>
</evidence>
<evidence type="ECO:0000313" key="2">
    <source>
        <dbReference type="Proteomes" id="UP000184096"/>
    </source>
</evidence>
<dbReference type="RefSeq" id="WP_072823734.1">
    <property type="nucleotide sequence ID" value="NZ_LT670849.1"/>
</dbReference>
<reference evidence="2" key="1">
    <citation type="submission" date="2016-11" db="EMBL/GenBank/DDBJ databases">
        <authorList>
            <person name="Varghese N."/>
            <person name="Submissions S."/>
        </authorList>
    </citation>
    <scope>NUCLEOTIDE SEQUENCE [LARGE SCALE GENOMIC DNA]</scope>
    <source>
        <strain evidence="2">GAS401</strain>
    </source>
</reference>
<keyword evidence="2" id="KW-1185">Reference proteome</keyword>
<evidence type="ECO:0000313" key="1">
    <source>
        <dbReference type="EMBL" id="SHN85169.1"/>
    </source>
</evidence>